<dbReference type="AlphaFoldDB" id="A0A166GNU6"/>
<dbReference type="Proteomes" id="UP000076532">
    <property type="component" value="Unassembled WGS sequence"/>
</dbReference>
<reference evidence="1 2" key="1">
    <citation type="journal article" date="2016" name="Mol. Biol. Evol.">
        <title>Comparative Genomics of Early-Diverging Mushroom-Forming Fungi Provides Insights into the Origins of Lignocellulose Decay Capabilities.</title>
        <authorList>
            <person name="Nagy L.G."/>
            <person name="Riley R."/>
            <person name="Tritt A."/>
            <person name="Adam C."/>
            <person name="Daum C."/>
            <person name="Floudas D."/>
            <person name="Sun H."/>
            <person name="Yadav J.S."/>
            <person name="Pangilinan J."/>
            <person name="Larsson K.H."/>
            <person name="Matsuura K."/>
            <person name="Barry K."/>
            <person name="Labutti K."/>
            <person name="Kuo R."/>
            <person name="Ohm R.A."/>
            <person name="Bhattacharya S.S."/>
            <person name="Shirouzu T."/>
            <person name="Yoshinaga Y."/>
            <person name="Martin F.M."/>
            <person name="Grigoriev I.V."/>
            <person name="Hibbett D.S."/>
        </authorList>
    </citation>
    <scope>NUCLEOTIDE SEQUENCE [LARGE SCALE GENOMIC DNA]</scope>
    <source>
        <strain evidence="1 2">CBS 109695</strain>
    </source>
</reference>
<protein>
    <submittedName>
        <fullName evidence="1">Uncharacterized protein</fullName>
    </submittedName>
</protein>
<name>A0A166GNU6_9AGAM</name>
<gene>
    <name evidence="1" type="ORF">FIBSPDRAFT_956590</name>
</gene>
<dbReference type="EMBL" id="KV417576">
    <property type="protein sequence ID" value="KZP18023.1"/>
    <property type="molecule type" value="Genomic_DNA"/>
</dbReference>
<sequence>MAIMEMLPYLKKVAFVPHVEPVPFSFKPPRPMTRKNNADLDVKRHQKSWISGTQARFLQSHNAAWLSAAAQGPDATGALYPQITKRWIEQYGQHFDRQKDLKDDAPDPNLESLREAEESVSDAKVAKCEAYRKDIRAVSLFRMVTQDEDSRITRKYVAIAAEPTRLYQASRRLGAVELVEK</sequence>
<proteinExistence type="predicted"/>
<evidence type="ECO:0000313" key="2">
    <source>
        <dbReference type="Proteomes" id="UP000076532"/>
    </source>
</evidence>
<evidence type="ECO:0000313" key="1">
    <source>
        <dbReference type="EMBL" id="KZP18023.1"/>
    </source>
</evidence>
<accession>A0A166GNU6</accession>
<keyword evidence="2" id="KW-1185">Reference proteome</keyword>
<dbReference type="OrthoDB" id="2996328at2759"/>
<organism evidence="1 2">
    <name type="scientific">Athelia psychrophila</name>
    <dbReference type="NCBI Taxonomy" id="1759441"/>
    <lineage>
        <taxon>Eukaryota</taxon>
        <taxon>Fungi</taxon>
        <taxon>Dikarya</taxon>
        <taxon>Basidiomycota</taxon>
        <taxon>Agaricomycotina</taxon>
        <taxon>Agaricomycetes</taxon>
        <taxon>Agaricomycetidae</taxon>
        <taxon>Atheliales</taxon>
        <taxon>Atheliaceae</taxon>
        <taxon>Athelia</taxon>
    </lineage>
</organism>